<keyword evidence="9" id="KW-1185">Reference proteome</keyword>
<keyword evidence="2 6" id="KW-0812">Transmembrane</keyword>
<dbReference type="Pfam" id="PF00083">
    <property type="entry name" value="Sugar_tr"/>
    <property type="match status" value="1"/>
</dbReference>
<dbReference type="PROSITE" id="PS00217">
    <property type="entry name" value="SUGAR_TRANSPORT_2"/>
    <property type="match status" value="1"/>
</dbReference>
<evidence type="ECO:0000256" key="1">
    <source>
        <dbReference type="ARBA" id="ARBA00004141"/>
    </source>
</evidence>
<feature type="transmembrane region" description="Helical" evidence="6">
    <location>
        <begin position="407"/>
        <end position="431"/>
    </location>
</feature>
<dbReference type="InterPro" id="IPR005829">
    <property type="entry name" value="Sugar_transporter_CS"/>
</dbReference>
<evidence type="ECO:0000256" key="4">
    <source>
        <dbReference type="ARBA" id="ARBA00023136"/>
    </source>
</evidence>
<dbReference type="PROSITE" id="PS00216">
    <property type="entry name" value="SUGAR_TRANSPORT_1"/>
    <property type="match status" value="1"/>
</dbReference>
<dbReference type="InterPro" id="IPR020846">
    <property type="entry name" value="MFS_dom"/>
</dbReference>
<feature type="transmembrane region" description="Helical" evidence="6">
    <location>
        <begin position="443"/>
        <end position="466"/>
    </location>
</feature>
<feature type="transmembrane region" description="Helical" evidence="6">
    <location>
        <begin position="310"/>
        <end position="332"/>
    </location>
</feature>
<dbReference type="AlphaFoldDB" id="A0A026W393"/>
<dbReference type="PANTHER" id="PTHR48021">
    <property type="match status" value="1"/>
</dbReference>
<protein>
    <submittedName>
        <fullName evidence="8">Facilitated trehalose transporter Tret1</fullName>
    </submittedName>
</protein>
<comment type="subcellular location">
    <subcellularLocation>
        <location evidence="1">Membrane</location>
        <topology evidence="1">Multi-pass membrane protein</topology>
    </subcellularLocation>
</comment>
<dbReference type="EMBL" id="KK107455">
    <property type="protein sequence ID" value="EZA50493.1"/>
    <property type="molecule type" value="Genomic_DNA"/>
</dbReference>
<accession>A0A026W393</accession>
<evidence type="ECO:0000256" key="2">
    <source>
        <dbReference type="ARBA" id="ARBA00022692"/>
    </source>
</evidence>
<dbReference type="PROSITE" id="PS50850">
    <property type="entry name" value="MFS"/>
    <property type="match status" value="1"/>
</dbReference>
<feature type="transmembrane region" description="Helical" evidence="6">
    <location>
        <begin position="216"/>
        <end position="243"/>
    </location>
</feature>
<feature type="transmembrane region" description="Helical" evidence="6">
    <location>
        <begin position="189"/>
        <end position="210"/>
    </location>
</feature>
<dbReference type="InterPro" id="IPR050549">
    <property type="entry name" value="MFS_Trehalose_Transporter"/>
</dbReference>
<dbReference type="PANTHER" id="PTHR48021:SF7">
    <property type="entry name" value="RH09188P"/>
    <property type="match status" value="1"/>
</dbReference>
<proteinExistence type="predicted"/>
<dbReference type="Proteomes" id="UP000053097">
    <property type="component" value="Unassembled WGS sequence"/>
</dbReference>
<feature type="region of interest" description="Disordered" evidence="5">
    <location>
        <begin position="20"/>
        <end position="42"/>
    </location>
</feature>
<feature type="transmembrane region" description="Helical" evidence="6">
    <location>
        <begin position="156"/>
        <end position="177"/>
    </location>
</feature>
<evidence type="ECO:0000259" key="7">
    <source>
        <dbReference type="PROSITE" id="PS50850"/>
    </source>
</evidence>
<organism evidence="8 9">
    <name type="scientific">Ooceraea biroi</name>
    <name type="common">Clonal raider ant</name>
    <name type="synonym">Cerapachys biroi</name>
    <dbReference type="NCBI Taxonomy" id="2015173"/>
    <lineage>
        <taxon>Eukaryota</taxon>
        <taxon>Metazoa</taxon>
        <taxon>Ecdysozoa</taxon>
        <taxon>Arthropoda</taxon>
        <taxon>Hexapoda</taxon>
        <taxon>Insecta</taxon>
        <taxon>Pterygota</taxon>
        <taxon>Neoptera</taxon>
        <taxon>Endopterygota</taxon>
        <taxon>Hymenoptera</taxon>
        <taxon>Apocrita</taxon>
        <taxon>Aculeata</taxon>
        <taxon>Formicoidea</taxon>
        <taxon>Formicidae</taxon>
        <taxon>Dorylinae</taxon>
        <taxon>Ooceraea</taxon>
    </lineage>
</organism>
<feature type="transmembrane region" description="Helical" evidence="6">
    <location>
        <begin position="131"/>
        <end position="150"/>
    </location>
</feature>
<sequence>MSLDISEESDAMLGYNSAKYKSTDVENNNNNNNEKNGKSVQQKEETAVVYSSNLKGVLAQCLVTGAVLLLATGGGMPIGYSAVLLPQLAEENSTLHVDRDMGSWIAAVHSLATPIGSLLSGPFIDSIGRRGTLQLSAIPLCIGWLIIGFSRNVTTLLVGRFVCGVSVGLMAVPAQVLVGEMADPALRGFLVGGAFASYCLGILLVYAFGASFNWDIVAFCAIVAPLLAFAALCSVPESPAWLVRRKKIEQARKALLWLRGGDIEQTNAEITLLEERMQADLAAKPVDASLKRRISSAISMIRDPGVLKPLIIINVFNVLQLTSGTYIIVFYAVDMVKDIGSGNVDNYLAAVVTAGIRMLFSLVACVLLLKMGRRALGIVSALGTALASLALAGYMCATQGGSSVDPYVLAVCLLFYVGANTVGLLTLPGLMTGELMPLRARGIGGGCIFFVFNLCLFFVTKCFPWLSDMVGMMGIFVIFGVSALMEAVFIYLALPETKDRALQEIEDYFQQSNLLWVTRTRERKRDVLVSANDA</sequence>
<feature type="transmembrane region" description="Helical" evidence="6">
    <location>
        <begin position="472"/>
        <end position="494"/>
    </location>
</feature>
<keyword evidence="4 6" id="KW-0472">Membrane</keyword>
<feature type="domain" description="Major facilitator superfamily (MFS) profile" evidence="7">
    <location>
        <begin position="63"/>
        <end position="498"/>
    </location>
</feature>
<keyword evidence="3 6" id="KW-1133">Transmembrane helix</keyword>
<feature type="transmembrane region" description="Helical" evidence="6">
    <location>
        <begin position="61"/>
        <end position="83"/>
    </location>
</feature>
<dbReference type="OMA" id="AWCANIL"/>
<evidence type="ECO:0000256" key="5">
    <source>
        <dbReference type="SAM" id="MobiDB-lite"/>
    </source>
</evidence>
<name>A0A026W393_OOCBI</name>
<dbReference type="FunFam" id="1.20.1250.20:FF:000249">
    <property type="entry name" value="facilitated trehalose transporter Tret1"/>
    <property type="match status" value="1"/>
</dbReference>
<dbReference type="OrthoDB" id="4142200at2759"/>
<dbReference type="InterPro" id="IPR005828">
    <property type="entry name" value="MFS_sugar_transport-like"/>
</dbReference>
<dbReference type="GO" id="GO:0016020">
    <property type="term" value="C:membrane"/>
    <property type="evidence" value="ECO:0007669"/>
    <property type="project" value="UniProtKB-SubCell"/>
</dbReference>
<dbReference type="GO" id="GO:0022857">
    <property type="term" value="F:transmembrane transporter activity"/>
    <property type="evidence" value="ECO:0007669"/>
    <property type="project" value="InterPro"/>
</dbReference>
<reference evidence="8 9" key="1">
    <citation type="journal article" date="2014" name="Curr. Biol.">
        <title>The genome of the clonal raider ant Cerapachys biroi.</title>
        <authorList>
            <person name="Oxley P.R."/>
            <person name="Ji L."/>
            <person name="Fetter-Pruneda I."/>
            <person name="McKenzie S.K."/>
            <person name="Li C."/>
            <person name="Hu H."/>
            <person name="Zhang G."/>
            <person name="Kronauer D.J."/>
        </authorList>
    </citation>
    <scope>NUCLEOTIDE SEQUENCE [LARGE SCALE GENOMIC DNA]</scope>
</reference>
<evidence type="ECO:0000256" key="3">
    <source>
        <dbReference type="ARBA" id="ARBA00022989"/>
    </source>
</evidence>
<dbReference type="SUPFAM" id="SSF103473">
    <property type="entry name" value="MFS general substrate transporter"/>
    <property type="match status" value="1"/>
</dbReference>
<evidence type="ECO:0000313" key="8">
    <source>
        <dbReference type="EMBL" id="EZA50493.1"/>
    </source>
</evidence>
<evidence type="ECO:0000313" key="9">
    <source>
        <dbReference type="Proteomes" id="UP000053097"/>
    </source>
</evidence>
<feature type="transmembrane region" description="Helical" evidence="6">
    <location>
        <begin position="376"/>
        <end position="395"/>
    </location>
</feature>
<feature type="transmembrane region" description="Helical" evidence="6">
    <location>
        <begin position="103"/>
        <end position="124"/>
    </location>
</feature>
<dbReference type="InterPro" id="IPR036259">
    <property type="entry name" value="MFS_trans_sf"/>
</dbReference>
<gene>
    <name evidence="8" type="ORF">X777_10686</name>
</gene>
<evidence type="ECO:0000256" key="6">
    <source>
        <dbReference type="SAM" id="Phobius"/>
    </source>
</evidence>
<feature type="transmembrane region" description="Helical" evidence="6">
    <location>
        <begin position="347"/>
        <end position="369"/>
    </location>
</feature>
<dbReference type="Gene3D" id="1.20.1250.20">
    <property type="entry name" value="MFS general substrate transporter like domains"/>
    <property type="match status" value="1"/>
</dbReference>